<evidence type="ECO:0000313" key="1">
    <source>
        <dbReference type="EMBL" id="SKB76494.1"/>
    </source>
</evidence>
<evidence type="ECO:0000313" key="2">
    <source>
        <dbReference type="Proteomes" id="UP000190852"/>
    </source>
</evidence>
<sequence>MKDYTLYSTFLFLFLVACNLSSPTVNDGVLEKTDKKIVIPIDSETKIFTRAMHYYKDASGVEYITLENSENDFNCNSINFYRLDSCKLSHKVLIQRDGPNGIPSFMGHGVIDLNRIIINSMNSNIIYMVDRSGRIINQINYAISDDGKATTFFDGNSLVYKPLVIVGSKIYGVQHPLRKNIKGDDFKDVPLCITIDTSTRSVELLPLSFPRLWEKGEGIGFNTHCSRIYDGKQFIYAFRKQHTVVVTSDHIHSKEYLLKSKYIDKLYNEGYPTDISISEYQKRQDELAVYGNMIYDKYRNVYYRFAYPQCSVESSDYDYMYCRKEFSIIVVNSDFEVIGETYFKAGIYAPTLFFVNEDGLYISENNTDNPESSEEKLVFRCFKLV</sequence>
<dbReference type="PROSITE" id="PS51257">
    <property type="entry name" value="PROKAR_LIPOPROTEIN"/>
    <property type="match status" value="1"/>
</dbReference>
<reference evidence="2" key="1">
    <citation type="submission" date="2017-02" db="EMBL/GenBank/DDBJ databases">
        <authorList>
            <person name="Varghese N."/>
            <person name="Submissions S."/>
        </authorList>
    </citation>
    <scope>NUCLEOTIDE SEQUENCE [LARGE SCALE GENOMIC DNA]</scope>
    <source>
        <strain evidence="2">DSM 24967</strain>
    </source>
</reference>
<dbReference type="InterPro" id="IPR025316">
    <property type="entry name" value="DUF4221"/>
</dbReference>
<dbReference type="Pfam" id="PF13970">
    <property type="entry name" value="DUF4221"/>
    <property type="match status" value="1"/>
</dbReference>
<organism evidence="1 2">
    <name type="scientific">Parabacteroides chartae</name>
    <dbReference type="NCBI Taxonomy" id="1037355"/>
    <lineage>
        <taxon>Bacteria</taxon>
        <taxon>Pseudomonadati</taxon>
        <taxon>Bacteroidota</taxon>
        <taxon>Bacteroidia</taxon>
        <taxon>Bacteroidales</taxon>
        <taxon>Tannerellaceae</taxon>
        <taxon>Parabacteroides</taxon>
    </lineage>
</organism>
<protein>
    <recommendedName>
        <fullName evidence="3">DUF4221 domain-containing protein</fullName>
    </recommendedName>
</protein>
<dbReference type="EMBL" id="FUYQ01000022">
    <property type="protein sequence ID" value="SKB76494.1"/>
    <property type="molecule type" value="Genomic_DNA"/>
</dbReference>
<dbReference type="RefSeq" id="WP_079684109.1">
    <property type="nucleotide sequence ID" value="NZ_FUYQ01000022.1"/>
</dbReference>
<evidence type="ECO:0008006" key="3">
    <source>
        <dbReference type="Google" id="ProtNLM"/>
    </source>
</evidence>
<dbReference type="Proteomes" id="UP000190852">
    <property type="component" value="Unassembled WGS sequence"/>
</dbReference>
<name>A0A1T5DY16_9BACT</name>
<proteinExistence type="predicted"/>
<gene>
    <name evidence="1" type="ORF">SAMN05660349_02690</name>
</gene>
<dbReference type="AlphaFoldDB" id="A0A1T5DY16"/>
<accession>A0A1T5DY16</accession>
<keyword evidence="2" id="KW-1185">Reference proteome</keyword>